<dbReference type="PANTHER" id="PTHR33175">
    <property type="entry name" value="DNA-BINDING PROTEIN HU"/>
    <property type="match status" value="1"/>
</dbReference>
<evidence type="ECO:0000256" key="3">
    <source>
        <dbReference type="RuleBase" id="RU003939"/>
    </source>
</evidence>
<dbReference type="PANTHER" id="PTHR33175:SF3">
    <property type="entry name" value="DNA-BINDING PROTEIN HU-BETA"/>
    <property type="match status" value="1"/>
</dbReference>
<sequence>MTKKEFVAEIAELMNVPVRNASEFFDKFIYVLQDNLAKGEKVQLSTLGTFETVERAARESINPFTKAKTLTPAKKAIKFKSSKYLKEAINSK</sequence>
<keyword evidence="2 4" id="KW-0238">DNA-binding</keyword>
<dbReference type="AlphaFoldDB" id="A0A507SUZ7"/>
<comment type="similarity">
    <text evidence="3">Belongs to the bacterial histone-like protein family.</text>
</comment>
<dbReference type="InterPro" id="IPR000119">
    <property type="entry name" value="Hist_DNA-bd"/>
</dbReference>
<dbReference type="OrthoDB" id="399230at2"/>
<proteinExistence type="inferred from homology"/>
<accession>A0A507SUZ7</accession>
<protein>
    <submittedName>
        <fullName evidence="4">HU family DNA-binding protein</fullName>
    </submittedName>
</protein>
<evidence type="ECO:0000313" key="4">
    <source>
        <dbReference type="EMBL" id="TQC54045.1"/>
    </source>
</evidence>
<dbReference type="GO" id="GO:0030261">
    <property type="term" value="P:chromosome condensation"/>
    <property type="evidence" value="ECO:0007669"/>
    <property type="project" value="UniProtKB-KW"/>
</dbReference>
<dbReference type="Proteomes" id="UP000320801">
    <property type="component" value="Unassembled WGS sequence"/>
</dbReference>
<dbReference type="GO" id="GO:0030527">
    <property type="term" value="F:structural constituent of chromatin"/>
    <property type="evidence" value="ECO:0007669"/>
    <property type="project" value="InterPro"/>
</dbReference>
<dbReference type="CDD" id="cd13831">
    <property type="entry name" value="HU"/>
    <property type="match status" value="1"/>
</dbReference>
<keyword evidence="5" id="KW-1185">Reference proteome</keyword>
<gene>
    <name evidence="4" type="ORF">E1I18_01130</name>
</gene>
<dbReference type="GO" id="GO:0003677">
    <property type="term" value="F:DNA binding"/>
    <property type="evidence" value="ECO:0007669"/>
    <property type="project" value="UniProtKB-KW"/>
</dbReference>
<evidence type="ECO:0000313" key="5">
    <source>
        <dbReference type="Proteomes" id="UP000320801"/>
    </source>
</evidence>
<dbReference type="Pfam" id="PF00216">
    <property type="entry name" value="Bac_DNA_binding"/>
    <property type="match status" value="1"/>
</dbReference>
<keyword evidence="1" id="KW-0226">DNA condensation</keyword>
<organism evidence="4 5">
    <name type="scientific">Mycoplasmopsis mucosicanis</name>
    <dbReference type="NCBI Taxonomy" id="458208"/>
    <lineage>
        <taxon>Bacteria</taxon>
        <taxon>Bacillati</taxon>
        <taxon>Mycoplasmatota</taxon>
        <taxon>Mycoplasmoidales</taxon>
        <taxon>Metamycoplasmataceae</taxon>
        <taxon>Mycoplasmopsis</taxon>
    </lineage>
</organism>
<dbReference type="SUPFAM" id="SSF47729">
    <property type="entry name" value="IHF-like DNA-binding proteins"/>
    <property type="match status" value="1"/>
</dbReference>
<comment type="caution">
    <text evidence="4">The sequence shown here is derived from an EMBL/GenBank/DDBJ whole genome shotgun (WGS) entry which is preliminary data.</text>
</comment>
<dbReference type="SMART" id="SM00411">
    <property type="entry name" value="BHL"/>
    <property type="match status" value="1"/>
</dbReference>
<dbReference type="Gene3D" id="4.10.520.10">
    <property type="entry name" value="IHF-like DNA-binding proteins"/>
    <property type="match status" value="1"/>
</dbReference>
<evidence type="ECO:0000256" key="1">
    <source>
        <dbReference type="ARBA" id="ARBA00023067"/>
    </source>
</evidence>
<reference evidence="4 5" key="1">
    <citation type="submission" date="2019-03" db="EMBL/GenBank/DDBJ databases">
        <title>Characterization of a novel Mycoplasma cynos real-time PCR assay.</title>
        <authorList>
            <person name="Tallmadge R.L."/>
            <person name="Mitchell P.K."/>
            <person name="Goodman L."/>
        </authorList>
    </citation>
    <scope>NUCLEOTIDE SEQUENCE [LARGE SCALE GENOMIC DNA]</scope>
    <source>
        <strain evidence="4 5">1642</strain>
    </source>
</reference>
<name>A0A507SUZ7_9BACT</name>
<dbReference type="EMBL" id="SMDN01000003">
    <property type="protein sequence ID" value="TQC54045.1"/>
    <property type="molecule type" value="Genomic_DNA"/>
</dbReference>
<dbReference type="InterPro" id="IPR010992">
    <property type="entry name" value="IHF-like_DNA-bd_dom_sf"/>
</dbReference>
<evidence type="ECO:0000256" key="2">
    <source>
        <dbReference type="ARBA" id="ARBA00023125"/>
    </source>
</evidence>
<dbReference type="GO" id="GO:0005829">
    <property type="term" value="C:cytosol"/>
    <property type="evidence" value="ECO:0007669"/>
    <property type="project" value="TreeGrafter"/>
</dbReference>